<organism evidence="2 3">
    <name type="scientific">Rhizoctonia solani</name>
    <dbReference type="NCBI Taxonomy" id="456999"/>
    <lineage>
        <taxon>Eukaryota</taxon>
        <taxon>Fungi</taxon>
        <taxon>Dikarya</taxon>
        <taxon>Basidiomycota</taxon>
        <taxon>Agaricomycotina</taxon>
        <taxon>Agaricomycetes</taxon>
        <taxon>Cantharellales</taxon>
        <taxon>Ceratobasidiaceae</taxon>
        <taxon>Rhizoctonia</taxon>
    </lineage>
</organism>
<dbReference type="Proteomes" id="UP000044841">
    <property type="component" value="Unassembled WGS sequence"/>
</dbReference>
<keyword evidence="3" id="KW-1185">Reference proteome</keyword>
<dbReference type="AlphaFoldDB" id="A0A0K6GCL3"/>
<protein>
    <recommendedName>
        <fullName evidence="1">HNH nuclease domain-containing protein</fullName>
    </recommendedName>
</protein>
<feature type="domain" description="HNH nuclease" evidence="1">
    <location>
        <begin position="157"/>
        <end position="220"/>
    </location>
</feature>
<evidence type="ECO:0000259" key="1">
    <source>
        <dbReference type="Pfam" id="PF13391"/>
    </source>
</evidence>
<dbReference type="EMBL" id="CYGV01001669">
    <property type="protein sequence ID" value="CUA76347.1"/>
    <property type="molecule type" value="Genomic_DNA"/>
</dbReference>
<sequence>MTEWIDKARRVLEDYISTVDDDRTVSFLQALIDHAPTDSGRRSICESILKCIEKVDKDHSLSDLLYELREHYLTGMIYPMRAKGGKTPKVTEHPSRKDIMEQETMLNEAYLSAAKRDPKKLKNLALLRDDYRSVISGEVDLGTANARGVPPDVGVVATEAAHILPFSLATKLPERSDVCTVLSSFSGWDVATIIGGDEINRLGNVFTLATYEHDAFGQLNWWLEKVEGRNNTYVINWARRLFGIPRGAEVTLTDHGTGLEPPDARLIAIHAACAKVVHQSGMAKFIDNTLRDMEETPVLAEDGSSQALMIALRCIAVN</sequence>
<name>A0A0K6GCL3_9AGAM</name>
<proteinExistence type="predicted"/>
<dbReference type="Pfam" id="PF13391">
    <property type="entry name" value="HNH_2"/>
    <property type="match status" value="1"/>
</dbReference>
<reference evidence="2 3" key="1">
    <citation type="submission" date="2015-07" db="EMBL/GenBank/DDBJ databases">
        <authorList>
            <person name="Noorani M."/>
        </authorList>
    </citation>
    <scope>NUCLEOTIDE SEQUENCE [LARGE SCALE GENOMIC DNA]</scope>
    <source>
        <strain evidence="2">BBA 69670</strain>
    </source>
</reference>
<evidence type="ECO:0000313" key="2">
    <source>
        <dbReference type="EMBL" id="CUA76347.1"/>
    </source>
</evidence>
<dbReference type="InterPro" id="IPR003615">
    <property type="entry name" value="HNH_nuc"/>
</dbReference>
<evidence type="ECO:0000313" key="3">
    <source>
        <dbReference type="Proteomes" id="UP000044841"/>
    </source>
</evidence>
<accession>A0A0K6GCL3</accession>
<gene>
    <name evidence="2" type="ORF">RSOLAG22IIIB_12221</name>
</gene>